<feature type="transmembrane region" description="Helical" evidence="6">
    <location>
        <begin position="235"/>
        <end position="257"/>
    </location>
</feature>
<evidence type="ECO:0000259" key="7">
    <source>
        <dbReference type="PROSITE" id="PS50262"/>
    </source>
</evidence>
<keyword evidence="4 6" id="KW-0472">Membrane</keyword>
<dbReference type="GO" id="GO:0016020">
    <property type="term" value="C:membrane"/>
    <property type="evidence" value="ECO:0007669"/>
    <property type="project" value="UniProtKB-SubCell"/>
</dbReference>
<evidence type="ECO:0000313" key="9">
    <source>
        <dbReference type="Proteomes" id="UP001175271"/>
    </source>
</evidence>
<reference evidence="8" key="1">
    <citation type="submission" date="2023-06" db="EMBL/GenBank/DDBJ databases">
        <title>Genomic analysis of the entomopathogenic nematode Steinernema hermaphroditum.</title>
        <authorList>
            <person name="Schwarz E.M."/>
            <person name="Heppert J.K."/>
            <person name="Baniya A."/>
            <person name="Schwartz H.T."/>
            <person name="Tan C.-H."/>
            <person name="Antoshechkin I."/>
            <person name="Sternberg P.W."/>
            <person name="Goodrich-Blair H."/>
            <person name="Dillman A.R."/>
        </authorList>
    </citation>
    <scope>NUCLEOTIDE SEQUENCE</scope>
    <source>
        <strain evidence="8">PS9179</strain>
        <tissue evidence="8">Whole animal</tissue>
    </source>
</reference>
<dbReference type="CDD" id="cd00637">
    <property type="entry name" value="7tm_classA_rhodopsin-like"/>
    <property type="match status" value="1"/>
</dbReference>
<evidence type="ECO:0000256" key="6">
    <source>
        <dbReference type="SAM" id="Phobius"/>
    </source>
</evidence>
<dbReference type="PANTHER" id="PTHR23017:SF3">
    <property type="entry name" value="G-PROTEIN COUPLED RECEPTORS FAMILY 1 PROFILE DOMAIN-CONTAINING PROTEIN"/>
    <property type="match status" value="1"/>
</dbReference>
<dbReference type="Proteomes" id="UP001175271">
    <property type="component" value="Unassembled WGS sequence"/>
</dbReference>
<proteinExistence type="predicted"/>
<feature type="domain" description="G-protein coupled receptors family 1 profile" evidence="7">
    <location>
        <begin position="116"/>
        <end position="289"/>
    </location>
</feature>
<feature type="transmembrane region" description="Helical" evidence="6">
    <location>
        <begin position="354"/>
        <end position="375"/>
    </location>
</feature>
<dbReference type="PANTHER" id="PTHR23017">
    <property type="entry name" value="SERPENTINE RECEPTOR, CLASS X"/>
    <property type="match status" value="1"/>
</dbReference>
<dbReference type="AlphaFoldDB" id="A0AA39LM60"/>
<dbReference type="InterPro" id="IPR017452">
    <property type="entry name" value="GPCR_Rhodpsn_7TM"/>
</dbReference>
<sequence>MATNETFVFGSELLGRDSATGTDRIVGVVILLLSLAAIILGSFNIYLIKRLKIFHNAFGWFWTSRTVGEIGSNFVHVVYSGPMTILQPTIISPSMGIAAFIIGYFFACHACVMHQVVSVNRMVAVCFPIRYRFIFTKRICKLLIAICWIEIVFVILSYLVIPCQMVGYSPTLYEYVFVKCEPMERDFSYVGTAVNRFCFCVCFATVISDFITLMKIIQIKRSGVQTKIFKQDVRFFCQTSIQNITMMIALTMVVVVNNKRSSSGVLMQIFAFDTLILTHVNNALALILFNPEVRAHISGKPSPPTVEDSHKVTRKQTAEWAAQMAKVVSHIGNESFVFGSELLGRGSPTQTYRIVGFVVFTLSLFALLIGSYNLYLIKNMHIFHNAFGSFWASRTIGEVGSNFVHVVYSGPMTILQPTIISPSMGIAAFTIGYFFACHACVMHQVVSVNRMVAVCFPLKYRSIFTKRICKLLIAICWIEIVFVILSYLVIPCQMVGYSPTLYEPMERDFSYVGTTVNRFCFCVCFATVIADLVTLVKIIQIQRSGKQNSRFLRDVRFFCQTSVQNVTMMIALTMVVVVNNSKSSSGVLMQIFAFDTLILTHVNNALALIIFNPEVRARISGRILPQSAAENSKRSGRTPSVSRHPVEGTIPVLQQ</sequence>
<feature type="transmembrane region" description="Helical" evidence="6">
    <location>
        <begin position="193"/>
        <end position="214"/>
    </location>
</feature>
<feature type="transmembrane region" description="Helical" evidence="6">
    <location>
        <begin position="471"/>
        <end position="496"/>
    </location>
</feature>
<evidence type="ECO:0000256" key="2">
    <source>
        <dbReference type="ARBA" id="ARBA00022692"/>
    </source>
</evidence>
<protein>
    <recommendedName>
        <fullName evidence="7">G-protein coupled receptors family 1 profile domain-containing protein</fullName>
    </recommendedName>
</protein>
<comment type="subcellular location">
    <subcellularLocation>
        <location evidence="1">Membrane</location>
    </subcellularLocation>
</comment>
<evidence type="ECO:0000256" key="5">
    <source>
        <dbReference type="SAM" id="MobiDB-lite"/>
    </source>
</evidence>
<organism evidence="8 9">
    <name type="scientific">Steinernema hermaphroditum</name>
    <dbReference type="NCBI Taxonomy" id="289476"/>
    <lineage>
        <taxon>Eukaryota</taxon>
        <taxon>Metazoa</taxon>
        <taxon>Ecdysozoa</taxon>
        <taxon>Nematoda</taxon>
        <taxon>Chromadorea</taxon>
        <taxon>Rhabditida</taxon>
        <taxon>Tylenchina</taxon>
        <taxon>Panagrolaimomorpha</taxon>
        <taxon>Strongyloidoidea</taxon>
        <taxon>Steinernematidae</taxon>
        <taxon>Steinernema</taxon>
    </lineage>
</organism>
<feature type="transmembrane region" description="Helical" evidence="6">
    <location>
        <begin position="419"/>
        <end position="441"/>
    </location>
</feature>
<dbReference type="InterPro" id="IPR019430">
    <property type="entry name" value="7TM_GPCR_serpentine_rcpt_Srx"/>
</dbReference>
<dbReference type="Pfam" id="PF10328">
    <property type="entry name" value="7TM_GPCR_Srx"/>
    <property type="match status" value="2"/>
</dbReference>
<keyword evidence="2 6" id="KW-0812">Transmembrane</keyword>
<dbReference type="PROSITE" id="PS50262">
    <property type="entry name" value="G_PROTEIN_RECEP_F1_2"/>
    <property type="match status" value="2"/>
</dbReference>
<evidence type="ECO:0000256" key="1">
    <source>
        <dbReference type="ARBA" id="ARBA00004370"/>
    </source>
</evidence>
<evidence type="ECO:0000313" key="8">
    <source>
        <dbReference type="EMBL" id="KAK0402185.1"/>
    </source>
</evidence>
<accession>A0AA39LM60</accession>
<feature type="transmembrane region" description="Helical" evidence="6">
    <location>
        <begin position="139"/>
        <end position="161"/>
    </location>
</feature>
<name>A0AA39LM60_9BILA</name>
<dbReference type="EMBL" id="JAUCMV010000004">
    <property type="protein sequence ID" value="KAK0402185.1"/>
    <property type="molecule type" value="Genomic_DNA"/>
</dbReference>
<dbReference type="SUPFAM" id="SSF81321">
    <property type="entry name" value="Family A G protein-coupled receptor-like"/>
    <property type="match status" value="2"/>
</dbReference>
<keyword evidence="9" id="KW-1185">Reference proteome</keyword>
<feature type="transmembrane region" description="Helical" evidence="6">
    <location>
        <begin position="516"/>
        <end position="536"/>
    </location>
</feature>
<feature type="transmembrane region" description="Helical" evidence="6">
    <location>
        <begin position="557"/>
        <end position="579"/>
    </location>
</feature>
<keyword evidence="3 6" id="KW-1133">Transmembrane helix</keyword>
<evidence type="ECO:0000256" key="4">
    <source>
        <dbReference type="ARBA" id="ARBA00023136"/>
    </source>
</evidence>
<feature type="region of interest" description="Disordered" evidence="5">
    <location>
        <begin position="628"/>
        <end position="655"/>
    </location>
</feature>
<dbReference type="Gene3D" id="1.20.1070.10">
    <property type="entry name" value="Rhodopsin 7-helix transmembrane proteins"/>
    <property type="match status" value="2"/>
</dbReference>
<gene>
    <name evidence="8" type="ORF">QR680_016191</name>
</gene>
<feature type="transmembrane region" description="Helical" evidence="6">
    <location>
        <begin position="25"/>
        <end position="47"/>
    </location>
</feature>
<feature type="transmembrane region" description="Helical" evidence="6">
    <location>
        <begin position="91"/>
        <end position="112"/>
    </location>
</feature>
<evidence type="ECO:0000256" key="3">
    <source>
        <dbReference type="ARBA" id="ARBA00022989"/>
    </source>
</evidence>
<comment type="caution">
    <text evidence="8">The sequence shown here is derived from an EMBL/GenBank/DDBJ whole genome shotgun (WGS) entry which is preliminary data.</text>
</comment>
<feature type="transmembrane region" description="Helical" evidence="6">
    <location>
        <begin position="269"/>
        <end position="289"/>
    </location>
</feature>
<feature type="transmembrane region" description="Helical" evidence="6">
    <location>
        <begin position="591"/>
        <end position="611"/>
    </location>
</feature>
<feature type="domain" description="G-protein coupled receptors family 1 profile" evidence="7">
    <location>
        <begin position="445"/>
        <end position="520"/>
    </location>
</feature>